<gene>
    <name evidence="2" type="ORF">BDA99DRAFT_562319</name>
</gene>
<organism evidence="2 3">
    <name type="scientific">Phascolomyces articulosus</name>
    <dbReference type="NCBI Taxonomy" id="60185"/>
    <lineage>
        <taxon>Eukaryota</taxon>
        <taxon>Fungi</taxon>
        <taxon>Fungi incertae sedis</taxon>
        <taxon>Mucoromycota</taxon>
        <taxon>Mucoromycotina</taxon>
        <taxon>Mucoromycetes</taxon>
        <taxon>Mucorales</taxon>
        <taxon>Lichtheimiaceae</taxon>
        <taxon>Phascolomyces</taxon>
    </lineage>
</organism>
<sequence length="226" mass="26333">MEFKIGQVKFSSQDQVDFDIPELSNNRLQQAHSKLSNHVPGQENALRIFTMLKRVGLDIQELKLTKLTTASKKNKTTRTPKPSTPVTPKDQKPLEGGTQRKTRFSRGEILSCFMNGIKPQLRREIEQPLEKAQSAEKALSELEKLEKKHDTRKTLPHSIMDMTQKGILNRHPDSQVSTSWFSDRMKRYDDFKRMDAYKEEGSYLYPAVREYLKSNDWSNVHKKRRL</sequence>
<keyword evidence="3" id="KW-1185">Reference proteome</keyword>
<protein>
    <submittedName>
        <fullName evidence="2">Uncharacterized protein</fullName>
    </submittedName>
</protein>
<evidence type="ECO:0000256" key="1">
    <source>
        <dbReference type="SAM" id="MobiDB-lite"/>
    </source>
</evidence>
<evidence type="ECO:0000313" key="3">
    <source>
        <dbReference type="Proteomes" id="UP001209540"/>
    </source>
</evidence>
<evidence type="ECO:0000313" key="2">
    <source>
        <dbReference type="EMBL" id="KAI9255820.1"/>
    </source>
</evidence>
<dbReference type="AlphaFoldDB" id="A0AAD5K568"/>
<comment type="caution">
    <text evidence="2">The sequence shown here is derived from an EMBL/GenBank/DDBJ whole genome shotgun (WGS) entry which is preliminary data.</text>
</comment>
<dbReference type="EMBL" id="JAIXMP010000022">
    <property type="protein sequence ID" value="KAI9255820.1"/>
    <property type="molecule type" value="Genomic_DNA"/>
</dbReference>
<name>A0AAD5K568_9FUNG</name>
<feature type="region of interest" description="Disordered" evidence="1">
    <location>
        <begin position="70"/>
        <end position="100"/>
    </location>
</feature>
<accession>A0AAD5K568</accession>
<dbReference type="Proteomes" id="UP001209540">
    <property type="component" value="Unassembled WGS sequence"/>
</dbReference>
<reference evidence="2" key="1">
    <citation type="journal article" date="2022" name="IScience">
        <title>Evolution of zygomycete secretomes and the origins of terrestrial fungal ecologies.</title>
        <authorList>
            <person name="Chang Y."/>
            <person name="Wang Y."/>
            <person name="Mondo S."/>
            <person name="Ahrendt S."/>
            <person name="Andreopoulos W."/>
            <person name="Barry K."/>
            <person name="Beard J."/>
            <person name="Benny G.L."/>
            <person name="Blankenship S."/>
            <person name="Bonito G."/>
            <person name="Cuomo C."/>
            <person name="Desiro A."/>
            <person name="Gervers K.A."/>
            <person name="Hundley H."/>
            <person name="Kuo A."/>
            <person name="LaButti K."/>
            <person name="Lang B.F."/>
            <person name="Lipzen A."/>
            <person name="O'Donnell K."/>
            <person name="Pangilinan J."/>
            <person name="Reynolds N."/>
            <person name="Sandor L."/>
            <person name="Smith M.E."/>
            <person name="Tsang A."/>
            <person name="Grigoriev I.V."/>
            <person name="Stajich J.E."/>
            <person name="Spatafora J.W."/>
        </authorList>
    </citation>
    <scope>NUCLEOTIDE SEQUENCE</scope>
    <source>
        <strain evidence="2">RSA 2281</strain>
    </source>
</reference>
<proteinExistence type="predicted"/>
<reference evidence="2" key="2">
    <citation type="submission" date="2023-02" db="EMBL/GenBank/DDBJ databases">
        <authorList>
            <consortium name="DOE Joint Genome Institute"/>
            <person name="Mondo S.J."/>
            <person name="Chang Y."/>
            <person name="Wang Y."/>
            <person name="Ahrendt S."/>
            <person name="Andreopoulos W."/>
            <person name="Barry K."/>
            <person name="Beard J."/>
            <person name="Benny G.L."/>
            <person name="Blankenship S."/>
            <person name="Bonito G."/>
            <person name="Cuomo C."/>
            <person name="Desiro A."/>
            <person name="Gervers K.A."/>
            <person name="Hundley H."/>
            <person name="Kuo A."/>
            <person name="LaButti K."/>
            <person name="Lang B.F."/>
            <person name="Lipzen A."/>
            <person name="O'Donnell K."/>
            <person name="Pangilinan J."/>
            <person name="Reynolds N."/>
            <person name="Sandor L."/>
            <person name="Smith M.W."/>
            <person name="Tsang A."/>
            <person name="Grigoriev I.V."/>
            <person name="Stajich J.E."/>
            <person name="Spatafora J.W."/>
        </authorList>
    </citation>
    <scope>NUCLEOTIDE SEQUENCE</scope>
    <source>
        <strain evidence="2">RSA 2281</strain>
    </source>
</reference>